<dbReference type="RefSeq" id="WP_146229377.1">
    <property type="nucleotide sequence ID" value="NZ_QGTL01000007.1"/>
</dbReference>
<proteinExistence type="predicted"/>
<evidence type="ECO:0000313" key="2">
    <source>
        <dbReference type="EMBL" id="PWV73751.1"/>
    </source>
</evidence>
<evidence type="ECO:0000313" key="3">
    <source>
        <dbReference type="Proteomes" id="UP000246410"/>
    </source>
</evidence>
<dbReference type="AlphaFoldDB" id="A0A317NEJ7"/>
<gene>
    <name evidence="2" type="ORF">DFR69_107382</name>
</gene>
<comment type="caution">
    <text evidence="2">The sequence shown here is derived from an EMBL/GenBank/DDBJ whole genome shotgun (WGS) entry which is preliminary data.</text>
</comment>
<protein>
    <submittedName>
        <fullName evidence="2">Uncharacterized protein</fullName>
    </submittedName>
</protein>
<sequence>MPADPENVASLDAARTRHAHHRRTPNPAPGAVDGAAGESGRETATPRTRGMWVGPTSEETRRLVAESRIRQGLPARIDNPAVLESLALFVRNALDTLDHDRKRDQGRWRDAA</sequence>
<evidence type="ECO:0000256" key="1">
    <source>
        <dbReference type="SAM" id="MobiDB-lite"/>
    </source>
</evidence>
<keyword evidence="3" id="KW-1185">Reference proteome</keyword>
<dbReference type="EMBL" id="QGTL01000007">
    <property type="protein sequence ID" value="PWV73751.1"/>
    <property type="molecule type" value="Genomic_DNA"/>
</dbReference>
<reference evidence="2 3" key="1">
    <citation type="submission" date="2018-05" db="EMBL/GenBank/DDBJ databases">
        <title>Genomic Encyclopedia of Type Strains, Phase IV (KMG-IV): sequencing the most valuable type-strain genomes for metagenomic binning, comparative biology and taxonomic classification.</title>
        <authorList>
            <person name="Goeker M."/>
        </authorList>
    </citation>
    <scope>NUCLEOTIDE SEQUENCE [LARGE SCALE GENOMIC DNA]</scope>
    <source>
        <strain evidence="2 3">DSM 44717</strain>
    </source>
</reference>
<feature type="region of interest" description="Disordered" evidence="1">
    <location>
        <begin position="1"/>
        <end position="59"/>
    </location>
</feature>
<accession>A0A317NEJ7</accession>
<name>A0A317NEJ7_9NOCA</name>
<organism evidence="2 3">
    <name type="scientific">Nocardia neocaledoniensis</name>
    <dbReference type="NCBI Taxonomy" id="236511"/>
    <lineage>
        <taxon>Bacteria</taxon>
        <taxon>Bacillati</taxon>
        <taxon>Actinomycetota</taxon>
        <taxon>Actinomycetes</taxon>
        <taxon>Mycobacteriales</taxon>
        <taxon>Nocardiaceae</taxon>
        <taxon>Nocardia</taxon>
    </lineage>
</organism>
<dbReference type="Proteomes" id="UP000246410">
    <property type="component" value="Unassembled WGS sequence"/>
</dbReference>